<organism evidence="2 3">
    <name type="scientific">Arachidicoccus soli</name>
    <dbReference type="NCBI Taxonomy" id="2341117"/>
    <lineage>
        <taxon>Bacteria</taxon>
        <taxon>Pseudomonadati</taxon>
        <taxon>Bacteroidota</taxon>
        <taxon>Chitinophagia</taxon>
        <taxon>Chitinophagales</taxon>
        <taxon>Chitinophagaceae</taxon>
        <taxon>Arachidicoccus</taxon>
    </lineage>
</organism>
<feature type="transmembrane region" description="Helical" evidence="1">
    <location>
        <begin position="54"/>
        <end position="76"/>
    </location>
</feature>
<protein>
    <submittedName>
        <fullName evidence="2">Uncharacterized protein</fullName>
    </submittedName>
</protein>
<dbReference type="AlphaFoldDB" id="A0A386HSD3"/>
<dbReference type="InterPro" id="IPR046487">
    <property type="entry name" value="DUF6580"/>
</dbReference>
<accession>A0A386HSD3</accession>
<evidence type="ECO:0000256" key="1">
    <source>
        <dbReference type="SAM" id="Phobius"/>
    </source>
</evidence>
<feature type="transmembrane region" description="Helical" evidence="1">
    <location>
        <begin position="155"/>
        <end position="178"/>
    </location>
</feature>
<evidence type="ECO:0000313" key="3">
    <source>
        <dbReference type="Proteomes" id="UP000266118"/>
    </source>
</evidence>
<feature type="transmembrane region" description="Helical" evidence="1">
    <location>
        <begin position="7"/>
        <end position="24"/>
    </location>
</feature>
<dbReference type="Pfam" id="PF20221">
    <property type="entry name" value="DUF6580"/>
    <property type="match status" value="1"/>
</dbReference>
<sequence length="190" mass="21367">MKFSNKIILVFSLLIAVAILYRLIPMPSGVYGFTPMFAMAIFGGVLFKADKKYAFALPLITFFLSDVLFEILYKAGKWSVPGFYSGQLVNYILFALTTCVGFYIKKAKFSNIAIASIVAPTLFYVLSNFSVWLMGAYYPKSLKGLKECYIAGWPFYFPYSILTTLVFSTFLFGIYSLIKDKISAKNNFAA</sequence>
<keyword evidence="1" id="KW-0812">Transmembrane</keyword>
<evidence type="ECO:0000313" key="2">
    <source>
        <dbReference type="EMBL" id="AYD48559.1"/>
    </source>
</evidence>
<dbReference type="RefSeq" id="WP_119989427.1">
    <property type="nucleotide sequence ID" value="NZ_CP032489.1"/>
</dbReference>
<dbReference type="OrthoDB" id="9806699at2"/>
<feature type="transmembrane region" description="Helical" evidence="1">
    <location>
        <begin position="112"/>
        <end position="135"/>
    </location>
</feature>
<dbReference type="KEGG" id="ark:D6B99_13690"/>
<keyword evidence="1" id="KW-1133">Transmembrane helix</keyword>
<dbReference type="EMBL" id="CP032489">
    <property type="protein sequence ID" value="AYD48559.1"/>
    <property type="molecule type" value="Genomic_DNA"/>
</dbReference>
<keyword evidence="3" id="KW-1185">Reference proteome</keyword>
<gene>
    <name evidence="2" type="ORF">D6B99_13690</name>
</gene>
<reference evidence="2 3" key="1">
    <citation type="submission" date="2018-09" db="EMBL/GenBank/DDBJ databases">
        <title>Arachidicoccus sp. nov., a bacterium isolated from soil.</title>
        <authorList>
            <person name="Weon H.-Y."/>
            <person name="Kwon S.-W."/>
            <person name="Lee S.A."/>
        </authorList>
    </citation>
    <scope>NUCLEOTIDE SEQUENCE [LARGE SCALE GENOMIC DNA]</scope>
    <source>
        <strain evidence="2 3">KIS59-12</strain>
    </source>
</reference>
<keyword evidence="1" id="KW-0472">Membrane</keyword>
<feature type="transmembrane region" description="Helical" evidence="1">
    <location>
        <begin position="30"/>
        <end position="47"/>
    </location>
</feature>
<proteinExistence type="predicted"/>
<name>A0A386HSD3_9BACT</name>
<feature type="transmembrane region" description="Helical" evidence="1">
    <location>
        <begin position="88"/>
        <end position="105"/>
    </location>
</feature>
<dbReference type="Proteomes" id="UP000266118">
    <property type="component" value="Chromosome"/>
</dbReference>